<dbReference type="Gene3D" id="3.40.309.10">
    <property type="entry name" value="Aldehyde Dehydrogenase, Chain A, domain 2"/>
    <property type="match status" value="1"/>
</dbReference>
<dbReference type="InterPro" id="IPR016161">
    <property type="entry name" value="Ald_DH/histidinol_DH"/>
</dbReference>
<dbReference type="Proteomes" id="UP000237983">
    <property type="component" value="Unassembled WGS sequence"/>
</dbReference>
<gene>
    <name evidence="4" type="ORF">B0I08_101656</name>
</gene>
<dbReference type="GO" id="GO:0006210">
    <property type="term" value="P:thymine catabolic process"/>
    <property type="evidence" value="ECO:0007669"/>
    <property type="project" value="TreeGrafter"/>
</dbReference>
<dbReference type="InterPro" id="IPR015590">
    <property type="entry name" value="Aldehyde_DH_dom"/>
</dbReference>
<feature type="domain" description="Aldehyde dehydrogenase" evidence="3">
    <location>
        <begin position="24"/>
        <end position="480"/>
    </location>
</feature>
<dbReference type="FunFam" id="3.40.309.10:FF:000002">
    <property type="entry name" value="Methylmalonate-semialdehyde dehydrogenase (Acylating)"/>
    <property type="match status" value="1"/>
</dbReference>
<dbReference type="InterPro" id="IPR016163">
    <property type="entry name" value="Ald_DH_C"/>
</dbReference>
<dbReference type="GO" id="GO:0004491">
    <property type="term" value="F:methylmalonate-semialdehyde dehydrogenase (acylating, NAD) activity"/>
    <property type="evidence" value="ECO:0007669"/>
    <property type="project" value="InterPro"/>
</dbReference>
<evidence type="ECO:0000256" key="1">
    <source>
        <dbReference type="ARBA" id="ARBA00009986"/>
    </source>
</evidence>
<name>A0A2T0VJW3_9MICO</name>
<dbReference type="PANTHER" id="PTHR43866">
    <property type="entry name" value="MALONATE-SEMIALDEHYDE DEHYDROGENASE"/>
    <property type="match status" value="1"/>
</dbReference>
<accession>A0A2T0VJW3</accession>
<evidence type="ECO:0000259" key="3">
    <source>
        <dbReference type="Pfam" id="PF00171"/>
    </source>
</evidence>
<dbReference type="AlphaFoldDB" id="A0A2T0VJW3"/>
<evidence type="ECO:0000313" key="4">
    <source>
        <dbReference type="EMBL" id="PRY70520.1"/>
    </source>
</evidence>
<dbReference type="RefSeq" id="WP_106209704.1">
    <property type="nucleotide sequence ID" value="NZ_PVTL01000001.1"/>
</dbReference>
<proteinExistence type="inferred from homology"/>
<dbReference type="FunFam" id="3.40.605.10:FF:000007">
    <property type="entry name" value="NAD/NADP-dependent betaine aldehyde dehydrogenase"/>
    <property type="match status" value="1"/>
</dbReference>
<evidence type="ECO:0000256" key="2">
    <source>
        <dbReference type="ARBA" id="ARBA00023002"/>
    </source>
</evidence>
<dbReference type="InterPro" id="IPR016162">
    <property type="entry name" value="Ald_DH_N"/>
</dbReference>
<sequence>MTIELPPTPWFLIGAEYGPLDGLDTAPVFNPATGEELGRVPLADVSVVDRAVAAAAEAFPGWSAVPATKRARLLVKLASLIERDADRLAAIITRDNGKATADARAELARAIEHLEASATAPASLAGEVVIDILPGLDSQLVREAIGVCAVVTPFNFPIMTGLIYWTWALASGNTIVIKPSEQAPYAPSALAELVREAGFPDGVVNIVHGGRVVVEALCDHADVASVSLVGSSATALAVYARAAATGKRAQAAGGARNPLVVLPDADLDTAADAITASVFAMAGQRCLSSSLLVAVGDIHDDLVDRIASRARSLVVAAGTDPASQVPPMISRAAVDAVSAAITAAVDGGATVLVDGRTAITPDGGYLLGPTVLTDIGLDNTLVVEETFGPLLAVVRVATLDEAIAFVNSSPFGNAASLFTRDGASARRFAVQADVGNVGINVGVAAPTAQVGFGGRRKSFVGTVHSQGKHAIEFFTDIKSVSTRW</sequence>
<comment type="similarity">
    <text evidence="1">Belongs to the aldehyde dehydrogenase family.</text>
</comment>
<dbReference type="OrthoDB" id="6882680at2"/>
<dbReference type="GO" id="GO:0006574">
    <property type="term" value="P:L-valine catabolic process"/>
    <property type="evidence" value="ECO:0007669"/>
    <property type="project" value="TreeGrafter"/>
</dbReference>
<dbReference type="PANTHER" id="PTHR43866:SF4">
    <property type="entry name" value="MALONATE-SEMIALDEHYDE DEHYDROGENASE"/>
    <property type="match status" value="1"/>
</dbReference>
<reference evidence="4 5" key="1">
    <citation type="submission" date="2018-03" db="EMBL/GenBank/DDBJ databases">
        <title>Genomic Encyclopedia of Type Strains, Phase III (KMG-III): the genomes of soil and plant-associated and newly described type strains.</title>
        <authorList>
            <person name="Whitman W."/>
        </authorList>
    </citation>
    <scope>NUCLEOTIDE SEQUENCE [LARGE SCALE GENOMIC DNA]</scope>
    <source>
        <strain evidence="4 5">CGMCC 1.12484</strain>
    </source>
</reference>
<dbReference type="SUPFAM" id="SSF53720">
    <property type="entry name" value="ALDH-like"/>
    <property type="match status" value="1"/>
</dbReference>
<dbReference type="InterPro" id="IPR010061">
    <property type="entry name" value="MeMal-semiAld_DH"/>
</dbReference>
<organism evidence="4 5">
    <name type="scientific">Glaciihabitans tibetensis</name>
    <dbReference type="NCBI Taxonomy" id="1266600"/>
    <lineage>
        <taxon>Bacteria</taxon>
        <taxon>Bacillati</taxon>
        <taxon>Actinomycetota</taxon>
        <taxon>Actinomycetes</taxon>
        <taxon>Micrococcales</taxon>
        <taxon>Microbacteriaceae</taxon>
        <taxon>Glaciihabitans</taxon>
    </lineage>
</organism>
<keyword evidence="2" id="KW-0560">Oxidoreductase</keyword>
<evidence type="ECO:0000313" key="5">
    <source>
        <dbReference type="Proteomes" id="UP000237983"/>
    </source>
</evidence>
<comment type="caution">
    <text evidence="4">The sequence shown here is derived from an EMBL/GenBank/DDBJ whole genome shotgun (WGS) entry which is preliminary data.</text>
</comment>
<dbReference type="Gene3D" id="3.40.605.10">
    <property type="entry name" value="Aldehyde Dehydrogenase, Chain A, domain 1"/>
    <property type="match status" value="1"/>
</dbReference>
<keyword evidence="5" id="KW-1185">Reference proteome</keyword>
<protein>
    <submittedName>
        <fullName evidence="4">Malonate-semialdehyde dehydrogenase (Acetylating)/methylmalonate-semialdehyde dehydrogenase</fullName>
    </submittedName>
</protein>
<dbReference type="Pfam" id="PF00171">
    <property type="entry name" value="Aldedh"/>
    <property type="match status" value="1"/>
</dbReference>
<dbReference type="EMBL" id="PVTL01000001">
    <property type="protein sequence ID" value="PRY70520.1"/>
    <property type="molecule type" value="Genomic_DNA"/>
</dbReference>